<proteinExistence type="predicted"/>
<dbReference type="Proteomes" id="UP000006844">
    <property type="component" value="Chromosome"/>
</dbReference>
<dbReference type="PANTHER" id="PTHR12726">
    <property type="entry name" value="CERAMIDE GLUCOSYLTRANSFERASE"/>
    <property type="match status" value="1"/>
</dbReference>
<reference evidence="10 11" key="1">
    <citation type="journal article" date="2012" name="Stand. Genomic Sci.">
        <title>Complete genome sequence of Terriglobus saanensis type strain SP1PR4(T), an Acidobacteria from tundra soil.</title>
        <authorList>
            <person name="Rawat S.R."/>
            <person name="Mannisto M.K."/>
            <person name="Starovoytov V."/>
            <person name="Goodwin L."/>
            <person name="Nolan M."/>
            <person name="Hauser L."/>
            <person name="Land M."/>
            <person name="Davenport K.W."/>
            <person name="Woyke T."/>
            <person name="Haggblom M.M."/>
        </authorList>
    </citation>
    <scope>NUCLEOTIDE SEQUENCE</scope>
    <source>
        <strain evidence="11">ATCC BAA-1853 / DSM 23119 / SP1PR4</strain>
    </source>
</reference>
<keyword evidence="4" id="KW-0328">Glycosyltransferase</keyword>
<evidence type="ECO:0000256" key="3">
    <source>
        <dbReference type="ARBA" id="ARBA00004991"/>
    </source>
</evidence>
<dbReference type="OrthoDB" id="9030258at2"/>
<evidence type="ECO:0000256" key="5">
    <source>
        <dbReference type="ARBA" id="ARBA00022679"/>
    </source>
</evidence>
<dbReference type="Gene3D" id="3.90.550.10">
    <property type="entry name" value="Spore Coat Polysaccharide Biosynthesis Protein SpsA, Chain A"/>
    <property type="match status" value="1"/>
</dbReference>
<dbReference type="GO" id="GO:0016020">
    <property type="term" value="C:membrane"/>
    <property type="evidence" value="ECO:0007669"/>
    <property type="project" value="UniProtKB-SubCell"/>
</dbReference>
<evidence type="ECO:0000256" key="7">
    <source>
        <dbReference type="ARBA" id="ARBA00022989"/>
    </source>
</evidence>
<evidence type="ECO:0000256" key="1">
    <source>
        <dbReference type="ARBA" id="ARBA00004141"/>
    </source>
</evidence>
<evidence type="ECO:0000256" key="4">
    <source>
        <dbReference type="ARBA" id="ARBA00022676"/>
    </source>
</evidence>
<dbReference type="AlphaFoldDB" id="E8V5W4"/>
<evidence type="ECO:0000256" key="8">
    <source>
        <dbReference type="ARBA" id="ARBA00023136"/>
    </source>
</evidence>
<comment type="pathway">
    <text evidence="3">Sphingolipid metabolism.</text>
</comment>
<organism evidence="10 11">
    <name type="scientific">Terriglobus saanensis (strain ATCC BAA-1853 / DSM 23119 / SP1PR4)</name>
    <dbReference type="NCBI Taxonomy" id="401053"/>
    <lineage>
        <taxon>Bacteria</taxon>
        <taxon>Pseudomonadati</taxon>
        <taxon>Acidobacteriota</taxon>
        <taxon>Terriglobia</taxon>
        <taxon>Terriglobales</taxon>
        <taxon>Acidobacteriaceae</taxon>
        <taxon>Terriglobus</taxon>
    </lineage>
</organism>
<dbReference type="Pfam" id="PF13506">
    <property type="entry name" value="Glyco_transf_21"/>
    <property type="match status" value="1"/>
</dbReference>
<dbReference type="InterPro" id="IPR029044">
    <property type="entry name" value="Nucleotide-diphossugar_trans"/>
</dbReference>
<keyword evidence="6 9" id="KW-0812">Transmembrane</keyword>
<comment type="subcellular location">
    <subcellularLocation>
        <location evidence="1">Membrane</location>
        <topology evidence="1">Multi-pass membrane protein</topology>
    </subcellularLocation>
</comment>
<dbReference type="SUPFAM" id="SSF53448">
    <property type="entry name" value="Nucleotide-diphospho-sugar transferases"/>
    <property type="match status" value="1"/>
</dbReference>
<keyword evidence="5 10" id="KW-0808">Transferase</keyword>
<dbReference type="PANTHER" id="PTHR12726:SF0">
    <property type="entry name" value="CERAMIDE GLUCOSYLTRANSFERASE"/>
    <property type="match status" value="1"/>
</dbReference>
<dbReference type="STRING" id="401053.AciPR4_3023"/>
<sequence length="395" mass="43080">MNLFLHILLGLAILGTATSTIYCGMVVMATLRFGRRRRRDARLGANFLPPISVLKPLHGAEPGLAENLERFFTQDYPDYELIFCARHASDAGLQIAQTIAQRYPEVNARFLTCGEPQYPNAKMWSLAFMAQAATHDLLVTSDADARVVPSYLRECIQSLADGKTALASCMYIGTVEPGAGLSPRLDAIGKSVEMVSGCLVADMVEGGTRFALGVTMILPRQSFLDAGGYEDLGQYFAEDFVLGNRLAESGRRVIISSHVIRLVVLETPFAESFRNQVRWMKSTRRSRPLGHLGSGLTFAVPFGLIGLLWGVLAGQPLHGAMFLLAACANRILLAAVALHTLGEQEWFTQSLLYPLRDLMGGILWVGSYCGSGFTYHDANFELTPDGRVVPATTKG</sequence>
<feature type="transmembrane region" description="Helical" evidence="9">
    <location>
        <begin position="289"/>
        <end position="312"/>
    </location>
</feature>
<feature type="transmembrane region" description="Helical" evidence="9">
    <location>
        <begin position="318"/>
        <end position="341"/>
    </location>
</feature>
<accession>E8V5W4</accession>
<keyword evidence="7 9" id="KW-1133">Transmembrane helix</keyword>
<dbReference type="GO" id="GO:0008120">
    <property type="term" value="F:ceramide glucosyltransferase activity"/>
    <property type="evidence" value="ECO:0007669"/>
    <property type="project" value="TreeGrafter"/>
</dbReference>
<evidence type="ECO:0000313" key="11">
    <source>
        <dbReference type="Proteomes" id="UP000006844"/>
    </source>
</evidence>
<dbReference type="GO" id="GO:0006679">
    <property type="term" value="P:glucosylceramide biosynthetic process"/>
    <property type="evidence" value="ECO:0007669"/>
    <property type="project" value="TreeGrafter"/>
</dbReference>
<evidence type="ECO:0000256" key="6">
    <source>
        <dbReference type="ARBA" id="ARBA00022692"/>
    </source>
</evidence>
<keyword evidence="11" id="KW-1185">Reference proteome</keyword>
<dbReference type="eggNOG" id="COG1215">
    <property type="taxonomic scope" value="Bacteria"/>
</dbReference>
<dbReference type="RefSeq" id="WP_013569513.1">
    <property type="nucleotide sequence ID" value="NC_014963.1"/>
</dbReference>
<dbReference type="EMBL" id="CP002467">
    <property type="protein sequence ID" value="ADV83782.1"/>
    <property type="molecule type" value="Genomic_DNA"/>
</dbReference>
<evidence type="ECO:0000256" key="9">
    <source>
        <dbReference type="SAM" id="Phobius"/>
    </source>
</evidence>
<protein>
    <submittedName>
        <fullName evidence="10">Glycosyl transferase family 2</fullName>
    </submittedName>
</protein>
<evidence type="ECO:0000256" key="2">
    <source>
        <dbReference type="ARBA" id="ARBA00004760"/>
    </source>
</evidence>
<dbReference type="HOGENOM" id="CLU_030898_2_0_0"/>
<comment type="pathway">
    <text evidence="2">Lipid metabolism; sphingolipid metabolism.</text>
</comment>
<feature type="transmembrane region" description="Helical" evidence="9">
    <location>
        <begin position="6"/>
        <end position="31"/>
    </location>
</feature>
<name>E8V5W4_TERSS</name>
<dbReference type="InterPro" id="IPR025993">
    <property type="entry name" value="Ceramide_glucosylTrfase"/>
</dbReference>
<keyword evidence="8 9" id="KW-0472">Membrane</keyword>
<dbReference type="KEGG" id="tsa:AciPR4_3023"/>
<gene>
    <name evidence="10" type="ordered locus">AciPR4_3023</name>
</gene>
<evidence type="ECO:0000313" key="10">
    <source>
        <dbReference type="EMBL" id="ADV83782.1"/>
    </source>
</evidence>